<feature type="domain" description="Peptidase A1" evidence="14">
    <location>
        <begin position="81"/>
        <end position="396"/>
    </location>
</feature>
<keyword evidence="6" id="KW-0967">Endosome</keyword>
<evidence type="ECO:0000256" key="4">
    <source>
        <dbReference type="ARBA" id="ARBA00011748"/>
    </source>
</evidence>
<dbReference type="Gene3D" id="2.40.70.10">
    <property type="entry name" value="Acid Proteases"/>
    <property type="match status" value="2"/>
</dbReference>
<dbReference type="Gene3D" id="6.10.140.60">
    <property type="match status" value="1"/>
</dbReference>
<comment type="catalytic activity">
    <reaction evidence="1">
        <text>Similar to cathepsin D, but slightly broader specificity.</text>
        <dbReference type="EC" id="3.4.23.34"/>
    </reaction>
</comment>
<evidence type="ECO:0000313" key="16">
    <source>
        <dbReference type="Proteomes" id="UP001181693"/>
    </source>
</evidence>
<dbReference type="InterPro" id="IPR033121">
    <property type="entry name" value="PEPTIDASE_A1"/>
</dbReference>
<keyword evidence="13" id="KW-0732">Signal</keyword>
<dbReference type="FunFam" id="2.40.70.10:FF:000006">
    <property type="entry name" value="Cathepsin E"/>
    <property type="match status" value="1"/>
</dbReference>
<dbReference type="SUPFAM" id="SSF50630">
    <property type="entry name" value="Acid proteases"/>
    <property type="match status" value="1"/>
</dbReference>
<organism evidence="15 16">
    <name type="scientific">Pyxicephalus adspersus</name>
    <name type="common">African bullfrog</name>
    <dbReference type="NCBI Taxonomy" id="30357"/>
    <lineage>
        <taxon>Eukaryota</taxon>
        <taxon>Metazoa</taxon>
        <taxon>Chordata</taxon>
        <taxon>Craniata</taxon>
        <taxon>Vertebrata</taxon>
        <taxon>Euteleostomi</taxon>
        <taxon>Amphibia</taxon>
        <taxon>Batrachia</taxon>
        <taxon>Anura</taxon>
        <taxon>Neobatrachia</taxon>
        <taxon>Ranoidea</taxon>
        <taxon>Pyxicephalidae</taxon>
        <taxon>Pyxicephalinae</taxon>
        <taxon>Pyxicephalus</taxon>
    </lineage>
</organism>
<comment type="subunit">
    <text evidence="4">Homodimer; disulfide-linked.</text>
</comment>
<dbReference type="InterPro" id="IPR021109">
    <property type="entry name" value="Peptidase_aspartic_dom_sf"/>
</dbReference>
<evidence type="ECO:0000256" key="2">
    <source>
        <dbReference type="ARBA" id="ARBA00004177"/>
    </source>
</evidence>
<keyword evidence="16" id="KW-1185">Reference proteome</keyword>
<dbReference type="Pfam" id="PF00026">
    <property type="entry name" value="Asp"/>
    <property type="match status" value="1"/>
</dbReference>
<keyword evidence="12" id="KW-0064">Aspartyl protease</keyword>
<evidence type="ECO:0000259" key="14">
    <source>
        <dbReference type="PROSITE" id="PS51767"/>
    </source>
</evidence>
<evidence type="ECO:0000256" key="9">
    <source>
        <dbReference type="ARBA" id="ARBA00058213"/>
    </source>
</evidence>
<dbReference type="GO" id="GO:0005768">
    <property type="term" value="C:endosome"/>
    <property type="evidence" value="ECO:0007669"/>
    <property type="project" value="UniProtKB-SubCell"/>
</dbReference>
<dbReference type="GO" id="GO:0004190">
    <property type="term" value="F:aspartic-type endopeptidase activity"/>
    <property type="evidence" value="ECO:0007669"/>
    <property type="project" value="UniProtKB-KW"/>
</dbReference>
<evidence type="ECO:0000256" key="1">
    <source>
        <dbReference type="ARBA" id="ARBA00001898"/>
    </source>
</evidence>
<evidence type="ECO:0000256" key="3">
    <source>
        <dbReference type="ARBA" id="ARBA00007447"/>
    </source>
</evidence>
<keyword evidence="7 11" id="KW-1015">Disulfide bond</keyword>
<dbReference type="FunFam" id="2.40.70.10:FF:000004">
    <property type="entry name" value="Pepsin A"/>
    <property type="match status" value="1"/>
</dbReference>
<evidence type="ECO:0000256" key="8">
    <source>
        <dbReference type="ARBA" id="ARBA00023180"/>
    </source>
</evidence>
<evidence type="ECO:0000256" key="5">
    <source>
        <dbReference type="ARBA" id="ARBA00013240"/>
    </source>
</evidence>
<keyword evidence="8" id="KW-0325">Glycoprotein</keyword>
<feature type="chain" id="PRO_5043887030" description="cathepsin E" evidence="13">
    <location>
        <begin position="17"/>
        <end position="416"/>
    </location>
</feature>
<dbReference type="EC" id="3.4.23.34" evidence="5"/>
<comment type="subcellular location">
    <subcellularLocation>
        <location evidence="2">Endosome</location>
    </subcellularLocation>
</comment>
<feature type="active site" evidence="10">
    <location>
        <position position="284"/>
    </location>
</feature>
<dbReference type="PRINTS" id="PR00792">
    <property type="entry name" value="PEPSIN"/>
</dbReference>
<evidence type="ECO:0000256" key="12">
    <source>
        <dbReference type="RuleBase" id="RU000454"/>
    </source>
</evidence>
<dbReference type="EMBL" id="DYDO01000002">
    <property type="protein sequence ID" value="DBA31116.1"/>
    <property type="molecule type" value="Genomic_DNA"/>
</dbReference>
<feature type="disulfide bond" evidence="11">
    <location>
        <begin position="318"/>
        <end position="355"/>
    </location>
</feature>
<dbReference type="Gene3D" id="2.60.40.1960">
    <property type="match status" value="1"/>
</dbReference>
<protein>
    <recommendedName>
        <fullName evidence="5">cathepsin E</fullName>
        <ecNumber evidence="5">3.4.23.34</ecNumber>
    </recommendedName>
</protein>
<comment type="caution">
    <text evidence="15">The sequence shown here is derived from an EMBL/GenBank/DDBJ whole genome shotgun (WGS) entry which is preliminary data.</text>
</comment>
<evidence type="ECO:0000256" key="13">
    <source>
        <dbReference type="SAM" id="SignalP"/>
    </source>
</evidence>
<dbReference type="InterPro" id="IPR012848">
    <property type="entry name" value="Aspartic_peptidase_N"/>
</dbReference>
<feature type="disulfide bond" evidence="11">
    <location>
        <begin position="275"/>
        <end position="279"/>
    </location>
</feature>
<keyword evidence="12" id="KW-0378">Hydrolase</keyword>
<keyword evidence="12" id="KW-0645">Protease</keyword>
<comment type="function">
    <text evidence="9">May have a role in immune function. Probably involved in the processing of antigenic peptides during MHC class II-mediated antigen presentation.</text>
</comment>
<evidence type="ECO:0000256" key="11">
    <source>
        <dbReference type="PIRSR" id="PIRSR601461-2"/>
    </source>
</evidence>
<dbReference type="PANTHER" id="PTHR47966">
    <property type="entry name" value="BETA-SITE APP-CLEAVING ENZYME, ISOFORM A-RELATED"/>
    <property type="match status" value="1"/>
</dbReference>
<dbReference type="PROSITE" id="PS51767">
    <property type="entry name" value="PEPTIDASE_A1"/>
    <property type="match status" value="1"/>
</dbReference>
<dbReference type="GO" id="GO:0006508">
    <property type="term" value="P:proteolysis"/>
    <property type="evidence" value="ECO:0007669"/>
    <property type="project" value="UniProtKB-KW"/>
</dbReference>
<dbReference type="PANTHER" id="PTHR47966:SF37">
    <property type="entry name" value="CATHEPSIN E-A-LIKE"/>
    <property type="match status" value="1"/>
</dbReference>
<accession>A0AAV3B1Y8</accession>
<dbReference type="Proteomes" id="UP001181693">
    <property type="component" value="Unassembled WGS sequence"/>
</dbReference>
<dbReference type="InterPro" id="IPR001461">
    <property type="entry name" value="Aspartic_peptidase_A1"/>
</dbReference>
<dbReference type="Pfam" id="PF07966">
    <property type="entry name" value="A1_Propeptide"/>
    <property type="match status" value="1"/>
</dbReference>
<feature type="signal peptide" evidence="13">
    <location>
        <begin position="1"/>
        <end position="16"/>
    </location>
</feature>
<dbReference type="InterPro" id="IPR001969">
    <property type="entry name" value="Aspartic_peptidase_AS"/>
</dbReference>
<reference evidence="15" key="1">
    <citation type="thesis" date="2020" institute="ProQuest LLC" country="789 East Eisenhower Parkway, Ann Arbor, MI, USA">
        <title>Comparative Genomics and Chromosome Evolution.</title>
        <authorList>
            <person name="Mudd A.B."/>
        </authorList>
    </citation>
    <scope>NUCLEOTIDE SEQUENCE</scope>
    <source>
        <strain evidence="15">1538</strain>
        <tissue evidence="15">Blood</tissue>
    </source>
</reference>
<sequence>MNPLIILLLFIPICTALHRIPLIKVQSIRHQLRQNNELAEFWLQHQPDIFTRKYLQCFPEQVSLAAGLTAEYLFDYMNAQYYGVVSVGTPPQNFSVVFDTGSSNFWVPSCYCLSDACIIHDNFKPFLSSTYEHVGKFFTIHYGTGQLVGVMGKDTLQISNITIGKQDFGQSINEPGRTFVLAQFDGVLGLGYPSLAVGNAVPVFDQIMKQKLLDKPIFSFHLNKDDDFQYGGELILGGIDNTLYKGPIHWIPITQKGYWQIRLENIKVHGKIQLCVNGCEAIVDSGTSLITGPSADIKELQKLIGATPMFFGEYVVDCMYLSNLPSVTFTIGNRDYTITSEQYVIKEQSVKSPVCLTGFQPMDLTTNSGPLWILGDIFMSKFYSVFDREHDRVGLAKSSKKRHRRLDRETLASTNL</sequence>
<name>A0AAV3B1Y8_PYXAD</name>
<evidence type="ECO:0000256" key="10">
    <source>
        <dbReference type="PIRSR" id="PIRSR601461-1"/>
    </source>
</evidence>
<gene>
    <name evidence="15" type="ORF">GDO54_007022</name>
</gene>
<dbReference type="AlphaFoldDB" id="A0AAV3B1Y8"/>
<proteinExistence type="inferred from homology"/>
<feature type="active site" evidence="10">
    <location>
        <position position="99"/>
    </location>
</feature>
<comment type="similarity">
    <text evidence="3 12">Belongs to the peptidase A1 family.</text>
</comment>
<dbReference type="PROSITE" id="PS00141">
    <property type="entry name" value="ASP_PROTEASE"/>
    <property type="match status" value="2"/>
</dbReference>
<evidence type="ECO:0000256" key="7">
    <source>
        <dbReference type="ARBA" id="ARBA00023157"/>
    </source>
</evidence>
<evidence type="ECO:0000256" key="6">
    <source>
        <dbReference type="ARBA" id="ARBA00022753"/>
    </source>
</evidence>
<evidence type="ECO:0000313" key="15">
    <source>
        <dbReference type="EMBL" id="DBA31116.1"/>
    </source>
</evidence>
<feature type="disulfide bond" evidence="11">
    <location>
        <begin position="112"/>
        <end position="117"/>
    </location>
</feature>